<dbReference type="AlphaFoldDB" id="A0A0L7LCF9"/>
<evidence type="ECO:0000256" key="2">
    <source>
        <dbReference type="ARBA" id="ARBA00007193"/>
    </source>
</evidence>
<evidence type="ECO:0000256" key="5">
    <source>
        <dbReference type="ARBA" id="ARBA00022692"/>
    </source>
</evidence>
<reference evidence="13 14" key="1">
    <citation type="journal article" date="2015" name="Genome Biol. Evol.">
        <title>The genome of winter moth (Operophtera brumata) provides a genomic perspective on sexual dimorphism and phenology.</title>
        <authorList>
            <person name="Derks M.F."/>
            <person name="Smit S."/>
            <person name="Salis L."/>
            <person name="Schijlen E."/>
            <person name="Bossers A."/>
            <person name="Mateman C."/>
            <person name="Pijl A.S."/>
            <person name="de Ridder D."/>
            <person name="Groenen M.A."/>
            <person name="Visser M.E."/>
            <person name="Megens H.J."/>
        </authorList>
    </citation>
    <scope>NUCLEOTIDE SEQUENCE [LARGE SCALE GENOMIC DNA]</scope>
    <source>
        <strain evidence="13">WM2013NL</strain>
        <tissue evidence="13">Head and thorax</tissue>
    </source>
</reference>
<sequence length="354" mass="41072">MLQQPSIEMALRELTHPTHNDQLKNQQQVTFKLVKTVWVAAVVTIRGYYNHYHTNTIRFTTRNDYLHWNPTFASVTVCEIANVDKIWSIGKQLGSQYNDKLDRFIGDIAFFTGTCFSCLSTCFNESMCSTDYAQMASFFHTSCEEFFVSCKWNDNPINCCKHFKPLQTEYGRCFSINNRHTEQNKEEYVTSVNRSQLGIIEITLTQDYEAFLHSPEDIPFWNMEYDRRTFMSKRLNLNINFNGHPIRSATSTKFLGMIIDKNCTWKLHIKSVCGKLNSLKLQPHAGFLDFVSLDKSSVCGVINFCTRHDSVNGTQATVSDFTTQLSQLYERHSSELQVLVANFRKRNSELRKER</sequence>
<keyword evidence="4 12" id="KW-0894">Sodium channel</keyword>
<dbReference type="Gene3D" id="2.60.470.10">
    <property type="entry name" value="Acid-sensing ion channels like domains"/>
    <property type="match status" value="1"/>
</dbReference>
<accession>A0A0L7LCF9</accession>
<evidence type="ECO:0000256" key="8">
    <source>
        <dbReference type="ARBA" id="ARBA00023065"/>
    </source>
</evidence>
<keyword evidence="10 12" id="KW-0739">Sodium transport</keyword>
<keyword evidence="8 12" id="KW-0406">Ion transport</keyword>
<keyword evidence="6" id="KW-1133">Transmembrane helix</keyword>
<evidence type="ECO:0000256" key="12">
    <source>
        <dbReference type="RuleBase" id="RU000679"/>
    </source>
</evidence>
<evidence type="ECO:0000256" key="3">
    <source>
        <dbReference type="ARBA" id="ARBA00022448"/>
    </source>
</evidence>
<comment type="caution">
    <text evidence="13">The sequence shown here is derived from an EMBL/GenBank/DDBJ whole genome shotgun (WGS) entry which is preliminary data.</text>
</comment>
<proteinExistence type="inferred from homology"/>
<comment type="subcellular location">
    <subcellularLocation>
        <location evidence="1">Membrane</location>
        <topology evidence="1">Multi-pass membrane protein</topology>
    </subcellularLocation>
</comment>
<evidence type="ECO:0000313" key="14">
    <source>
        <dbReference type="Proteomes" id="UP000037510"/>
    </source>
</evidence>
<keyword evidence="14" id="KW-1185">Reference proteome</keyword>
<evidence type="ECO:0000256" key="9">
    <source>
        <dbReference type="ARBA" id="ARBA00023136"/>
    </source>
</evidence>
<dbReference type="GO" id="GO:0005272">
    <property type="term" value="F:sodium channel activity"/>
    <property type="evidence" value="ECO:0007669"/>
    <property type="project" value="UniProtKB-KW"/>
</dbReference>
<evidence type="ECO:0000256" key="6">
    <source>
        <dbReference type="ARBA" id="ARBA00022989"/>
    </source>
</evidence>
<comment type="similarity">
    <text evidence="2 12">Belongs to the amiloride-sensitive sodium channel (TC 1.A.6) family.</text>
</comment>
<evidence type="ECO:0000256" key="1">
    <source>
        <dbReference type="ARBA" id="ARBA00004141"/>
    </source>
</evidence>
<feature type="non-terminal residue" evidence="13">
    <location>
        <position position="1"/>
    </location>
</feature>
<dbReference type="InterPro" id="IPR001873">
    <property type="entry name" value="ENaC"/>
</dbReference>
<evidence type="ECO:0000256" key="11">
    <source>
        <dbReference type="ARBA" id="ARBA00023303"/>
    </source>
</evidence>
<dbReference type="STRING" id="104452.A0A0L7LCF9"/>
<dbReference type="EMBL" id="JTDY01001719">
    <property type="protein sequence ID" value="KOB73085.1"/>
    <property type="molecule type" value="Genomic_DNA"/>
</dbReference>
<gene>
    <name evidence="13" type="ORF">OBRU01_11695</name>
</gene>
<dbReference type="Pfam" id="PF00858">
    <property type="entry name" value="ASC"/>
    <property type="match status" value="1"/>
</dbReference>
<feature type="non-terminal residue" evidence="13">
    <location>
        <position position="354"/>
    </location>
</feature>
<name>A0A0L7LCF9_OPEBR</name>
<keyword evidence="11 12" id="KW-0407">Ion channel</keyword>
<keyword evidence="9" id="KW-0472">Membrane</keyword>
<evidence type="ECO:0000256" key="10">
    <source>
        <dbReference type="ARBA" id="ARBA00023201"/>
    </source>
</evidence>
<protein>
    <submittedName>
        <fullName evidence="13">Putative pickpocket</fullName>
    </submittedName>
</protein>
<evidence type="ECO:0000313" key="13">
    <source>
        <dbReference type="EMBL" id="KOB73085.1"/>
    </source>
</evidence>
<evidence type="ECO:0000256" key="4">
    <source>
        <dbReference type="ARBA" id="ARBA00022461"/>
    </source>
</evidence>
<dbReference type="GO" id="GO:0016020">
    <property type="term" value="C:membrane"/>
    <property type="evidence" value="ECO:0007669"/>
    <property type="project" value="UniProtKB-SubCell"/>
</dbReference>
<dbReference type="Proteomes" id="UP000037510">
    <property type="component" value="Unassembled WGS sequence"/>
</dbReference>
<evidence type="ECO:0000256" key="7">
    <source>
        <dbReference type="ARBA" id="ARBA00023053"/>
    </source>
</evidence>
<keyword evidence="5 12" id="KW-0812">Transmembrane</keyword>
<organism evidence="13 14">
    <name type="scientific">Operophtera brumata</name>
    <name type="common">Winter moth</name>
    <name type="synonym">Phalaena brumata</name>
    <dbReference type="NCBI Taxonomy" id="104452"/>
    <lineage>
        <taxon>Eukaryota</taxon>
        <taxon>Metazoa</taxon>
        <taxon>Ecdysozoa</taxon>
        <taxon>Arthropoda</taxon>
        <taxon>Hexapoda</taxon>
        <taxon>Insecta</taxon>
        <taxon>Pterygota</taxon>
        <taxon>Neoptera</taxon>
        <taxon>Endopterygota</taxon>
        <taxon>Lepidoptera</taxon>
        <taxon>Glossata</taxon>
        <taxon>Ditrysia</taxon>
        <taxon>Geometroidea</taxon>
        <taxon>Geometridae</taxon>
        <taxon>Larentiinae</taxon>
        <taxon>Operophtera</taxon>
    </lineage>
</organism>
<keyword evidence="7" id="KW-0915">Sodium</keyword>
<keyword evidence="3 12" id="KW-0813">Transport</keyword>